<feature type="compositionally biased region" description="Basic and acidic residues" evidence="1">
    <location>
        <begin position="9"/>
        <end position="30"/>
    </location>
</feature>
<evidence type="ECO:0000313" key="2">
    <source>
        <dbReference type="EMBL" id="KEQ64529.1"/>
    </source>
</evidence>
<feature type="region of interest" description="Disordered" evidence="1">
    <location>
        <begin position="1"/>
        <end position="33"/>
    </location>
</feature>
<dbReference type="EMBL" id="KL584828">
    <property type="protein sequence ID" value="KEQ64529.1"/>
    <property type="molecule type" value="Genomic_DNA"/>
</dbReference>
<dbReference type="PANTHER" id="PTHR43433">
    <property type="entry name" value="HYDROLASE, ALPHA/BETA FOLD FAMILY PROTEIN"/>
    <property type="match status" value="1"/>
</dbReference>
<proteinExistence type="predicted"/>
<dbReference type="GeneID" id="63919408"/>
<accession>A0A074VZ28</accession>
<reference evidence="2 3" key="1">
    <citation type="journal article" date="2014" name="BMC Genomics">
        <title>Genome sequencing of four Aureobasidium pullulans varieties: biotechnological potential, stress tolerance, and description of new species.</title>
        <authorList>
            <person name="Gostin Ar C."/>
            <person name="Ohm R.A."/>
            <person name="Kogej T."/>
            <person name="Sonjak S."/>
            <person name="Turk M."/>
            <person name="Zajc J."/>
            <person name="Zalar P."/>
            <person name="Grube M."/>
            <person name="Sun H."/>
            <person name="Han J."/>
            <person name="Sharma A."/>
            <person name="Chiniquy J."/>
            <person name="Ngan C.Y."/>
            <person name="Lipzen A."/>
            <person name="Barry K."/>
            <person name="Grigoriev I.V."/>
            <person name="Gunde-Cimerman N."/>
        </authorList>
    </citation>
    <scope>NUCLEOTIDE SEQUENCE [LARGE SCALE GENOMIC DNA]</scope>
    <source>
        <strain evidence="2 3">CBS 110374</strain>
    </source>
</reference>
<feature type="region of interest" description="Disordered" evidence="1">
    <location>
        <begin position="790"/>
        <end position="832"/>
    </location>
</feature>
<feature type="compositionally biased region" description="Polar residues" evidence="1">
    <location>
        <begin position="176"/>
        <end position="187"/>
    </location>
</feature>
<dbReference type="Proteomes" id="UP000030672">
    <property type="component" value="Unassembled WGS sequence"/>
</dbReference>
<dbReference type="RefSeq" id="XP_040881552.1">
    <property type="nucleotide sequence ID" value="XM_041026035.1"/>
</dbReference>
<feature type="compositionally biased region" description="Basic and acidic residues" evidence="1">
    <location>
        <begin position="377"/>
        <end position="403"/>
    </location>
</feature>
<dbReference type="SUPFAM" id="SSF53474">
    <property type="entry name" value="alpha/beta-Hydrolases"/>
    <property type="match status" value="1"/>
</dbReference>
<feature type="region of interest" description="Disordered" evidence="1">
    <location>
        <begin position="243"/>
        <end position="329"/>
    </location>
</feature>
<feature type="compositionally biased region" description="Polar residues" evidence="1">
    <location>
        <begin position="259"/>
        <end position="272"/>
    </location>
</feature>
<feature type="region of interest" description="Disordered" evidence="1">
    <location>
        <begin position="371"/>
        <end position="425"/>
    </location>
</feature>
<organism evidence="2 3">
    <name type="scientific">Aureobasidium melanogenum (strain CBS 110374)</name>
    <name type="common">Aureobasidium pullulans var. melanogenum</name>
    <dbReference type="NCBI Taxonomy" id="1043003"/>
    <lineage>
        <taxon>Eukaryota</taxon>
        <taxon>Fungi</taxon>
        <taxon>Dikarya</taxon>
        <taxon>Ascomycota</taxon>
        <taxon>Pezizomycotina</taxon>
        <taxon>Dothideomycetes</taxon>
        <taxon>Dothideomycetidae</taxon>
        <taxon>Dothideales</taxon>
        <taxon>Saccotheciaceae</taxon>
        <taxon>Aureobasidium</taxon>
    </lineage>
</organism>
<dbReference type="GO" id="GO:0016787">
    <property type="term" value="F:hydrolase activity"/>
    <property type="evidence" value="ECO:0007669"/>
    <property type="project" value="UniProtKB-KW"/>
</dbReference>
<evidence type="ECO:0000313" key="3">
    <source>
        <dbReference type="Proteomes" id="UP000030672"/>
    </source>
</evidence>
<feature type="region of interest" description="Disordered" evidence="1">
    <location>
        <begin position="101"/>
        <end position="136"/>
    </location>
</feature>
<dbReference type="Gene3D" id="3.40.50.1820">
    <property type="entry name" value="alpha/beta hydrolase"/>
    <property type="match status" value="1"/>
</dbReference>
<dbReference type="HOGENOM" id="CLU_005757_1_0_1"/>
<dbReference type="AlphaFoldDB" id="A0A074VZ28"/>
<name>A0A074VZ28_AURM1</name>
<evidence type="ECO:0000256" key="1">
    <source>
        <dbReference type="SAM" id="MobiDB-lite"/>
    </source>
</evidence>
<dbReference type="InterPro" id="IPR050471">
    <property type="entry name" value="AB_hydrolase"/>
</dbReference>
<feature type="compositionally biased region" description="Polar residues" evidence="1">
    <location>
        <begin position="548"/>
        <end position="562"/>
    </location>
</feature>
<keyword evidence="2" id="KW-0378">Hydrolase</keyword>
<gene>
    <name evidence="2" type="ORF">M437DRAFT_73489</name>
</gene>
<feature type="compositionally biased region" description="Basic and acidic residues" evidence="1">
    <location>
        <begin position="199"/>
        <end position="212"/>
    </location>
</feature>
<dbReference type="STRING" id="1043003.A0A074VZ28"/>
<protein>
    <submittedName>
        <fullName evidence="2">Alpha/beta-hydrolase</fullName>
    </submittedName>
</protein>
<feature type="compositionally biased region" description="Low complexity" evidence="1">
    <location>
        <begin position="157"/>
        <end position="175"/>
    </location>
</feature>
<dbReference type="InterPro" id="IPR029058">
    <property type="entry name" value="AB_hydrolase_fold"/>
</dbReference>
<sequence>MPSAHSYHRPYDARRDKRPSTADNLNKHAPNEPQVISSLIASLDSTNSPITHASYAYISTSDNYDPDGALYASPDLRPPLKHSQSFGMDYGAYRQPIQAHDYDSDGADFPVIRTSRRPSGKSTHTAPPSPSLNGLREKLRTASRTSLSLNGFDRLSRSNSRLSAGSSSRKQSLSSPTKLSLDAQSPTDRLGRRTLLRQNSRETLRSYKDPQHLADQALLSSNLGSEAKDSGRKSSKGRLYLEDGQEDMATPSPTIPVSRPSSHNARPSSSRGGSFKASAESLPASNSRSTLPTSSSSPMATIIPPRSSSLNRLSSPTKPKGKKLSKGKRALAALREVKEERGPRRKSKADALKDMFDGLDEQDETVMRIKQLRQQKAQRDRLRMESDEALRTQNDKGLVHDSGRSSASNLPDARKRAANRGPARVPDLRKAHRMLGLDELSQNAPVVQSHDTTTASPFDSNVCTPPSVARHCPNVSANLSSFPPDSPTIGNAFSTSTDYYRPFHTQIANVAEEQPYDSSSVGRRAVARKSTHSHLLNGLDIEGLDMSPPSTAHSNSTISSRPKSSRRLSYDPRFRRKSMSDARENRLLEDDILQERHSNVSMSVNAFLNNPRLNQKIAHPQTGRIISFSEVGDPNGHAVIVCVGMGLTRFVSVFYDDLASSLGLRLITPERPGVGASQAYRDRDHIGPLAWPDDVITITHHLGISEFSLLAHSAGAIYALATALMLPQSVRGKVQLLAPWIPPSQFENISQKDRSPDDVPMAGLTRGQRFLRVLPVPFLKAANGNLFSPASLKPASVTKDDGSPTSGRESPRGVPRRRNSKKRPDGSRRESMILMDQVIPEKPRDTMFPLPELCEDETGDKKVRKPSEVSLKLSATASPMDPGLMFAAEALSAAEHAAKEHQAAYSAMLTERTWTLATRDANPATDLIVCLERHRSIGFKYVDVHKKVVITHGSEDKRVPVENIRWIGEQMNKHNTLYWSIQDKDAEANDGGCEIRVLQGEGHGLMAHPGVMSDVLSDISNEWSPTRWLML</sequence>
<feature type="compositionally biased region" description="Basic and acidic residues" evidence="1">
    <location>
        <begin position="568"/>
        <end position="581"/>
    </location>
</feature>
<feature type="region of interest" description="Disordered" evidence="1">
    <location>
        <begin position="538"/>
        <end position="581"/>
    </location>
</feature>
<feature type="compositionally biased region" description="Basic and acidic residues" evidence="1">
    <location>
        <begin position="822"/>
        <end position="831"/>
    </location>
</feature>
<feature type="region of interest" description="Disordered" evidence="1">
    <location>
        <begin position="157"/>
        <end position="213"/>
    </location>
</feature>
<feature type="compositionally biased region" description="Basic residues" evidence="1">
    <location>
        <begin position="319"/>
        <end position="329"/>
    </location>
</feature>
<feature type="compositionally biased region" description="Low complexity" evidence="1">
    <location>
        <begin position="285"/>
        <end position="318"/>
    </location>
</feature>
<dbReference type="PANTHER" id="PTHR43433:SF10">
    <property type="entry name" value="AB HYDROLASE-1 DOMAIN-CONTAINING PROTEIN"/>
    <property type="match status" value="1"/>
</dbReference>
<keyword evidence="3" id="KW-1185">Reference proteome</keyword>